<dbReference type="InterPro" id="IPR023090">
    <property type="entry name" value="UPF0702_alpha/beta_dom_sf"/>
</dbReference>
<feature type="domain" description="YetF C-terminal" evidence="8">
    <location>
        <begin position="82"/>
        <end position="215"/>
    </location>
</feature>
<dbReference type="InterPro" id="IPR007353">
    <property type="entry name" value="DUF421"/>
</dbReference>
<sequence>MEGILITIYRTVLGFLFLLFLMRILGKKQLGELTFFNYATGIAMGNIIGDMVIHKEITVWESLAALSFWALSVFAVEFINHHSKLSTKLTKGEPTILIKKGQLIQKELKKHQMSMDDLLMLLRINSVFDTQEVEYAIMEPNGQLSVLKKSLKDSVVKEDLNIQPKSGPYLPTALVSNGTKIDNAFKEYNLTDEWFGEELKKGGFQNLQDVYFAQLTEDGDVFFVRKEKSS</sequence>
<keyword evidence="3" id="KW-1003">Cell membrane</keyword>
<feature type="transmembrane region" description="Helical" evidence="7">
    <location>
        <begin position="6"/>
        <end position="26"/>
    </location>
</feature>
<accession>A0ABU1TVI7</accession>
<evidence type="ECO:0000256" key="1">
    <source>
        <dbReference type="ARBA" id="ARBA00004651"/>
    </source>
</evidence>
<evidence type="ECO:0000256" key="5">
    <source>
        <dbReference type="ARBA" id="ARBA00022989"/>
    </source>
</evidence>
<protein>
    <submittedName>
        <fullName evidence="10">Uncharacterized membrane protein YcaP (DUF421 family)</fullName>
    </submittedName>
</protein>
<dbReference type="Pfam" id="PF20730">
    <property type="entry name" value="YetF_N"/>
    <property type="match status" value="1"/>
</dbReference>
<evidence type="ECO:0000313" key="11">
    <source>
        <dbReference type="Proteomes" id="UP001258181"/>
    </source>
</evidence>
<dbReference type="InterPro" id="IPR048454">
    <property type="entry name" value="YetF_N"/>
</dbReference>
<keyword evidence="4 7" id="KW-0812">Transmembrane</keyword>
<evidence type="ECO:0000256" key="4">
    <source>
        <dbReference type="ARBA" id="ARBA00022692"/>
    </source>
</evidence>
<proteinExistence type="inferred from homology"/>
<evidence type="ECO:0000256" key="6">
    <source>
        <dbReference type="ARBA" id="ARBA00023136"/>
    </source>
</evidence>
<comment type="caution">
    <text evidence="10">The sequence shown here is derived from an EMBL/GenBank/DDBJ whole genome shotgun (WGS) entry which is preliminary data.</text>
</comment>
<gene>
    <name evidence="10" type="ORF">J2X07_000190</name>
</gene>
<name>A0ABU1TVI7_9BACL</name>
<comment type="similarity">
    <text evidence="2">Belongs to the UPF0702 family.</text>
</comment>
<comment type="subcellular location">
    <subcellularLocation>
        <location evidence="1">Cell membrane</location>
        <topology evidence="1">Multi-pass membrane protein</topology>
    </subcellularLocation>
</comment>
<organism evidence="10 11">
    <name type="scientific">Fictibacillus barbaricus</name>
    <dbReference type="NCBI Taxonomy" id="182136"/>
    <lineage>
        <taxon>Bacteria</taxon>
        <taxon>Bacillati</taxon>
        <taxon>Bacillota</taxon>
        <taxon>Bacilli</taxon>
        <taxon>Bacillales</taxon>
        <taxon>Fictibacillaceae</taxon>
        <taxon>Fictibacillus</taxon>
    </lineage>
</organism>
<dbReference type="RefSeq" id="WP_310255656.1">
    <property type="nucleotide sequence ID" value="NZ_JAVDWA010000001.1"/>
</dbReference>
<evidence type="ECO:0000256" key="3">
    <source>
        <dbReference type="ARBA" id="ARBA00022475"/>
    </source>
</evidence>
<evidence type="ECO:0000259" key="8">
    <source>
        <dbReference type="Pfam" id="PF04239"/>
    </source>
</evidence>
<reference evidence="10 11" key="1">
    <citation type="submission" date="2023-07" db="EMBL/GenBank/DDBJ databases">
        <title>Sorghum-associated microbial communities from plants grown in Nebraska, USA.</title>
        <authorList>
            <person name="Schachtman D."/>
        </authorList>
    </citation>
    <scope>NUCLEOTIDE SEQUENCE [LARGE SCALE GENOMIC DNA]</scope>
    <source>
        <strain evidence="10 11">BE211</strain>
    </source>
</reference>
<dbReference type="EMBL" id="JAVDWA010000001">
    <property type="protein sequence ID" value="MDR7071215.1"/>
    <property type="molecule type" value="Genomic_DNA"/>
</dbReference>
<dbReference type="Pfam" id="PF04239">
    <property type="entry name" value="DUF421"/>
    <property type="match status" value="1"/>
</dbReference>
<dbReference type="Proteomes" id="UP001258181">
    <property type="component" value="Unassembled WGS sequence"/>
</dbReference>
<dbReference type="PANTHER" id="PTHR34582:SF7">
    <property type="entry name" value="UPF0702 TRANSMEMBRANE PROTEIN YDFS"/>
    <property type="match status" value="1"/>
</dbReference>
<keyword evidence="6 7" id="KW-0472">Membrane</keyword>
<dbReference type="PANTHER" id="PTHR34582">
    <property type="entry name" value="UPF0702 TRANSMEMBRANE PROTEIN YCAP"/>
    <property type="match status" value="1"/>
</dbReference>
<evidence type="ECO:0000259" key="9">
    <source>
        <dbReference type="Pfam" id="PF20730"/>
    </source>
</evidence>
<feature type="domain" description="YetF-like N-terminal transmembrane" evidence="9">
    <location>
        <begin position="7"/>
        <end position="79"/>
    </location>
</feature>
<evidence type="ECO:0000256" key="7">
    <source>
        <dbReference type="SAM" id="Phobius"/>
    </source>
</evidence>
<evidence type="ECO:0000313" key="10">
    <source>
        <dbReference type="EMBL" id="MDR7071215.1"/>
    </source>
</evidence>
<feature type="transmembrane region" description="Helical" evidence="7">
    <location>
        <begin position="59"/>
        <end position="79"/>
    </location>
</feature>
<keyword evidence="5 7" id="KW-1133">Transmembrane helix</keyword>
<dbReference type="Gene3D" id="3.30.240.20">
    <property type="entry name" value="bsu07140 like domains"/>
    <property type="match status" value="2"/>
</dbReference>
<evidence type="ECO:0000256" key="2">
    <source>
        <dbReference type="ARBA" id="ARBA00006448"/>
    </source>
</evidence>
<feature type="transmembrane region" description="Helical" evidence="7">
    <location>
        <begin position="33"/>
        <end position="53"/>
    </location>
</feature>
<keyword evidence="11" id="KW-1185">Reference proteome</keyword>